<gene>
    <name evidence="2" type="ORF">ACFSX9_14450</name>
</gene>
<sequence>MKKLIIILAVFFTLQSCNVYKATNSNELKAGKTYKMTYNDKELKAKFMSEDDSNVVFATKKDTMNLKKDDIKNLKIRKFSTIKTIGFGILVVCGIAVADFVIDPGTGKGTTMQSPN</sequence>
<evidence type="ECO:0008006" key="4">
    <source>
        <dbReference type="Google" id="ProtNLM"/>
    </source>
</evidence>
<dbReference type="RefSeq" id="WP_379808928.1">
    <property type="nucleotide sequence ID" value="NZ_JBHUOL010000022.1"/>
</dbReference>
<keyword evidence="1" id="KW-0732">Signal</keyword>
<proteinExistence type="predicted"/>
<reference evidence="3" key="1">
    <citation type="journal article" date="2019" name="Int. J. Syst. Evol. Microbiol.">
        <title>The Global Catalogue of Microorganisms (GCM) 10K type strain sequencing project: providing services to taxonomists for standard genome sequencing and annotation.</title>
        <authorList>
            <consortium name="The Broad Institute Genomics Platform"/>
            <consortium name="The Broad Institute Genome Sequencing Center for Infectious Disease"/>
            <person name="Wu L."/>
            <person name="Ma J."/>
        </authorList>
    </citation>
    <scope>NUCLEOTIDE SEQUENCE [LARGE SCALE GENOMIC DNA]</scope>
    <source>
        <strain evidence="3">KCTC 52644</strain>
    </source>
</reference>
<dbReference type="EMBL" id="JBHUOL010000022">
    <property type="protein sequence ID" value="MFD2909934.1"/>
    <property type="molecule type" value="Genomic_DNA"/>
</dbReference>
<evidence type="ECO:0000313" key="2">
    <source>
        <dbReference type="EMBL" id="MFD2909934.1"/>
    </source>
</evidence>
<name>A0ABW5ZAL3_9FLAO</name>
<dbReference type="PROSITE" id="PS51257">
    <property type="entry name" value="PROKAR_LIPOPROTEIN"/>
    <property type="match status" value="1"/>
</dbReference>
<accession>A0ABW5ZAL3</accession>
<protein>
    <recommendedName>
        <fullName evidence="4">Lipoprotein</fullName>
    </recommendedName>
</protein>
<feature type="signal peptide" evidence="1">
    <location>
        <begin position="1"/>
        <end position="21"/>
    </location>
</feature>
<evidence type="ECO:0000256" key="1">
    <source>
        <dbReference type="SAM" id="SignalP"/>
    </source>
</evidence>
<organism evidence="2 3">
    <name type="scientific">Flavobacterium ardleyense</name>
    <dbReference type="NCBI Taxonomy" id="2038737"/>
    <lineage>
        <taxon>Bacteria</taxon>
        <taxon>Pseudomonadati</taxon>
        <taxon>Bacteroidota</taxon>
        <taxon>Flavobacteriia</taxon>
        <taxon>Flavobacteriales</taxon>
        <taxon>Flavobacteriaceae</taxon>
        <taxon>Flavobacterium</taxon>
    </lineage>
</organism>
<feature type="chain" id="PRO_5045104843" description="Lipoprotein" evidence="1">
    <location>
        <begin position="22"/>
        <end position="116"/>
    </location>
</feature>
<dbReference type="Proteomes" id="UP001597549">
    <property type="component" value="Unassembled WGS sequence"/>
</dbReference>
<keyword evidence="3" id="KW-1185">Reference proteome</keyword>
<comment type="caution">
    <text evidence="2">The sequence shown here is derived from an EMBL/GenBank/DDBJ whole genome shotgun (WGS) entry which is preliminary data.</text>
</comment>
<evidence type="ECO:0000313" key="3">
    <source>
        <dbReference type="Proteomes" id="UP001597549"/>
    </source>
</evidence>